<dbReference type="GO" id="GO:0046872">
    <property type="term" value="F:metal ion binding"/>
    <property type="evidence" value="ECO:0007669"/>
    <property type="project" value="UniProtKB-UniRule"/>
</dbReference>
<feature type="domain" description="Peptidase M3A/M3B catalytic" evidence="7">
    <location>
        <begin position="2"/>
        <end position="154"/>
    </location>
</feature>
<evidence type="ECO:0000313" key="8">
    <source>
        <dbReference type="EMBL" id="AEY58774.1"/>
    </source>
</evidence>
<evidence type="ECO:0000256" key="6">
    <source>
        <dbReference type="RuleBase" id="RU003435"/>
    </source>
</evidence>
<dbReference type="EMBL" id="JR039602">
    <property type="protein sequence ID" value="AEY58774.1"/>
    <property type="molecule type" value="mRNA"/>
</dbReference>
<dbReference type="GO" id="GO:0004222">
    <property type="term" value="F:metalloendopeptidase activity"/>
    <property type="evidence" value="ECO:0007669"/>
    <property type="project" value="InterPro"/>
</dbReference>
<keyword evidence="1 6" id="KW-0645">Protease</keyword>
<dbReference type="GO" id="GO:0005739">
    <property type="term" value="C:mitochondrion"/>
    <property type="evidence" value="ECO:0007669"/>
    <property type="project" value="TreeGrafter"/>
</dbReference>
<protein>
    <submittedName>
        <fullName evidence="8">Mitochondrial intermediate peptidase</fullName>
    </submittedName>
</protein>
<evidence type="ECO:0000256" key="3">
    <source>
        <dbReference type="ARBA" id="ARBA00022801"/>
    </source>
</evidence>
<evidence type="ECO:0000259" key="7">
    <source>
        <dbReference type="Pfam" id="PF01432"/>
    </source>
</evidence>
<keyword evidence="2 6" id="KW-0479">Metal-binding</keyword>
<dbReference type="GO" id="GO:0006518">
    <property type="term" value="P:peptide metabolic process"/>
    <property type="evidence" value="ECO:0007669"/>
    <property type="project" value="TreeGrafter"/>
</dbReference>
<evidence type="ECO:0000256" key="4">
    <source>
        <dbReference type="ARBA" id="ARBA00022833"/>
    </source>
</evidence>
<organism evidence="8">
    <name type="scientific">Apis cerana</name>
    <name type="common">Indian honeybee</name>
    <dbReference type="NCBI Taxonomy" id="7461"/>
    <lineage>
        <taxon>Eukaryota</taxon>
        <taxon>Metazoa</taxon>
        <taxon>Ecdysozoa</taxon>
        <taxon>Arthropoda</taxon>
        <taxon>Hexapoda</taxon>
        <taxon>Insecta</taxon>
        <taxon>Pterygota</taxon>
        <taxon>Neoptera</taxon>
        <taxon>Endopterygota</taxon>
        <taxon>Hymenoptera</taxon>
        <taxon>Apocrita</taxon>
        <taxon>Aculeata</taxon>
        <taxon>Apoidea</taxon>
        <taxon>Anthophila</taxon>
        <taxon>Apidae</taxon>
        <taxon>Apis</taxon>
    </lineage>
</organism>
<comment type="cofactor">
    <cofactor evidence="6">
        <name>Zn(2+)</name>
        <dbReference type="ChEBI" id="CHEBI:29105"/>
    </cofactor>
    <text evidence="6">Binds 1 zinc ion.</text>
</comment>
<dbReference type="Pfam" id="PF01432">
    <property type="entry name" value="Peptidase_M3"/>
    <property type="match status" value="1"/>
</dbReference>
<sequence length="156" mass="18055">METPEVIYEFLNILNDNLKSKTKQDFNEMQKMKNIESPIKQKIMPWDTAYFTAKAKRNWLNISITEFAPYFSLGACMDGINILIQALYGIRLEYVPVLSGEVWANNVHKIVVIDENEAVLGYIYCDFFEREGKPNQDCHFTIRGGRQLSDGSYQVI</sequence>
<dbReference type="PANTHER" id="PTHR11804:SF79">
    <property type="entry name" value="MITOCHONDRIAL INTERMEDIATE PEPTIDASE"/>
    <property type="match status" value="1"/>
</dbReference>
<dbReference type="SUPFAM" id="SSF55486">
    <property type="entry name" value="Metalloproteases ('zincins'), catalytic domain"/>
    <property type="match status" value="1"/>
</dbReference>
<reference evidence="8" key="1">
    <citation type="submission" date="2011-11" db="EMBL/GenBank/DDBJ databases">
        <title>Decoding the brain transcriptome of the Eastern honeybee (Apis cerana) based on pyrosequencing.</title>
        <authorList>
            <person name="Sun L."/>
            <person name="Zheng H."/>
            <person name="Wang Y."/>
            <person name="Xie X."/>
            <person name="Zhu Y."/>
            <person name="Gu W."/>
            <person name="Wang S."/>
        </authorList>
    </citation>
    <scope>NUCLEOTIDE SEQUENCE</scope>
    <source>
        <tissue evidence="8">Brain</tissue>
    </source>
</reference>
<accession>V9IEL9</accession>
<dbReference type="Gene3D" id="1.10.1370.40">
    <property type="match status" value="1"/>
</dbReference>
<comment type="similarity">
    <text evidence="6">Belongs to the peptidase M3 family.</text>
</comment>
<dbReference type="InterPro" id="IPR045090">
    <property type="entry name" value="Pept_M3A_M3B"/>
</dbReference>
<dbReference type="InterPro" id="IPR001567">
    <property type="entry name" value="Pept_M3A_M3B_dom"/>
</dbReference>
<dbReference type="PANTHER" id="PTHR11804">
    <property type="entry name" value="PROTEASE M3 THIMET OLIGOPEPTIDASE-RELATED"/>
    <property type="match status" value="1"/>
</dbReference>
<dbReference type="AlphaFoldDB" id="V9IEL9"/>
<dbReference type="GO" id="GO:0006627">
    <property type="term" value="P:protein processing involved in protein targeting to mitochondrion"/>
    <property type="evidence" value="ECO:0007669"/>
    <property type="project" value="TreeGrafter"/>
</dbReference>
<evidence type="ECO:0000256" key="1">
    <source>
        <dbReference type="ARBA" id="ARBA00022670"/>
    </source>
</evidence>
<keyword evidence="5 6" id="KW-0482">Metalloprotease</keyword>
<gene>
    <name evidence="8" type="ORF">ACCB01384.2</name>
</gene>
<keyword evidence="3 6" id="KW-0378">Hydrolase</keyword>
<keyword evidence="4 6" id="KW-0862">Zinc</keyword>
<evidence type="ECO:0000256" key="5">
    <source>
        <dbReference type="ARBA" id="ARBA00023049"/>
    </source>
</evidence>
<name>V9IEL9_APICE</name>
<evidence type="ECO:0000256" key="2">
    <source>
        <dbReference type="ARBA" id="ARBA00022723"/>
    </source>
</evidence>
<proteinExistence type="evidence at transcript level"/>